<keyword evidence="3" id="KW-1185">Reference proteome</keyword>
<gene>
    <name evidence="2" type="ORF">SISSUDRAFT_732368</name>
</gene>
<feature type="compositionally biased region" description="Low complexity" evidence="1">
    <location>
        <begin position="1"/>
        <end position="24"/>
    </location>
</feature>
<organism evidence="2 3">
    <name type="scientific">Sistotremastrum suecicum HHB10207 ss-3</name>
    <dbReference type="NCBI Taxonomy" id="1314776"/>
    <lineage>
        <taxon>Eukaryota</taxon>
        <taxon>Fungi</taxon>
        <taxon>Dikarya</taxon>
        <taxon>Basidiomycota</taxon>
        <taxon>Agaricomycotina</taxon>
        <taxon>Agaricomycetes</taxon>
        <taxon>Sistotremastrales</taxon>
        <taxon>Sistotremastraceae</taxon>
        <taxon>Sistotremastrum</taxon>
    </lineage>
</organism>
<proteinExistence type="predicted"/>
<evidence type="ECO:0000313" key="3">
    <source>
        <dbReference type="Proteomes" id="UP000076798"/>
    </source>
</evidence>
<evidence type="ECO:0000313" key="2">
    <source>
        <dbReference type="EMBL" id="KZT31419.1"/>
    </source>
</evidence>
<reference evidence="2 3" key="1">
    <citation type="journal article" date="2016" name="Mol. Biol. Evol.">
        <title>Comparative Genomics of Early-Diverging Mushroom-Forming Fungi Provides Insights into the Origins of Lignocellulose Decay Capabilities.</title>
        <authorList>
            <person name="Nagy L.G."/>
            <person name="Riley R."/>
            <person name="Tritt A."/>
            <person name="Adam C."/>
            <person name="Daum C."/>
            <person name="Floudas D."/>
            <person name="Sun H."/>
            <person name="Yadav J.S."/>
            <person name="Pangilinan J."/>
            <person name="Larsson K.H."/>
            <person name="Matsuura K."/>
            <person name="Barry K."/>
            <person name="Labutti K."/>
            <person name="Kuo R."/>
            <person name="Ohm R.A."/>
            <person name="Bhattacharya S.S."/>
            <person name="Shirouzu T."/>
            <person name="Yoshinaga Y."/>
            <person name="Martin F.M."/>
            <person name="Grigoriev I.V."/>
            <person name="Hibbett D.S."/>
        </authorList>
    </citation>
    <scope>NUCLEOTIDE SEQUENCE [LARGE SCALE GENOMIC DNA]</scope>
    <source>
        <strain evidence="2 3">HHB10207 ss-3</strain>
    </source>
</reference>
<dbReference type="EMBL" id="KV428590">
    <property type="protein sequence ID" value="KZT31419.1"/>
    <property type="molecule type" value="Genomic_DNA"/>
</dbReference>
<protein>
    <submittedName>
        <fullName evidence="2">Uncharacterized protein</fullName>
    </submittedName>
</protein>
<evidence type="ECO:0000256" key="1">
    <source>
        <dbReference type="SAM" id="MobiDB-lite"/>
    </source>
</evidence>
<sequence>MFEGIPLTETVSSSSSTCSSSSVPSPSPPSVLSPSPSITITSPECHDDAWKDLSEWCTSSIDQGPNYKDLIRRVKLLEGDEVTRPKAAYLRSSILCKVHNMLTSENPSLPPPAITIYFSNEILCEFKAMLTSKATSKQAIRSARMILALAKTQLELEAPGRPSPAFAKTMKLFRSAVLMSPKDSDACRQVLPVAISILAEELRVFDGAEDEDLQKARRVHDELWEIFLSGYLEVSPASRRLSLVIQMTDALLSSFPPDNAIPATPLAWLFRVFPSKKGYFGPKRKRKRKEKKEKGER</sequence>
<dbReference type="AlphaFoldDB" id="A0A165WQC3"/>
<accession>A0A165WQC3</accession>
<feature type="region of interest" description="Disordered" evidence="1">
    <location>
        <begin position="1"/>
        <end position="38"/>
    </location>
</feature>
<dbReference type="Proteomes" id="UP000076798">
    <property type="component" value="Unassembled WGS sequence"/>
</dbReference>
<name>A0A165WQC3_9AGAM</name>
<feature type="compositionally biased region" description="Basic residues" evidence="1">
    <location>
        <begin position="282"/>
        <end position="291"/>
    </location>
</feature>
<feature type="region of interest" description="Disordered" evidence="1">
    <location>
        <begin position="278"/>
        <end position="297"/>
    </location>
</feature>